<evidence type="ECO:0000313" key="2">
    <source>
        <dbReference type="EMBL" id="SDG20426.1"/>
    </source>
</evidence>
<dbReference type="PANTHER" id="PTHR34389">
    <property type="entry name" value="L-RHAMNOSE MUTAROTASE"/>
    <property type="match status" value="1"/>
</dbReference>
<dbReference type="HAMAP" id="MF_01663">
    <property type="entry name" value="L_rham_rotase"/>
    <property type="match status" value="1"/>
</dbReference>
<keyword evidence="3" id="KW-1185">Reference proteome</keyword>
<dbReference type="AlphaFoldDB" id="A0A1G7SBL4"/>
<evidence type="ECO:0000256" key="1">
    <source>
        <dbReference type="NCBIfam" id="TIGR02625"/>
    </source>
</evidence>
<name>A0A1G7SBL4_9SPHI</name>
<dbReference type="Pfam" id="PF05336">
    <property type="entry name" value="rhaM"/>
    <property type="match status" value="1"/>
</dbReference>
<gene>
    <name evidence="2" type="ORF">SAMN05192573_102511</name>
</gene>
<dbReference type="STRING" id="551996.SAMN05192573_102511"/>
<dbReference type="OrthoDB" id="9799608at2"/>
<dbReference type="InterPro" id="IPR013448">
    <property type="entry name" value="L-rhamnose_mutarotase"/>
</dbReference>
<dbReference type="PANTHER" id="PTHR34389:SF2">
    <property type="entry name" value="L-RHAMNOSE MUTAROTASE"/>
    <property type="match status" value="1"/>
</dbReference>
<dbReference type="GO" id="GO:0005737">
    <property type="term" value="C:cytoplasm"/>
    <property type="evidence" value="ECO:0007669"/>
    <property type="project" value="InterPro"/>
</dbReference>
<organism evidence="2 3">
    <name type="scientific">Mucilaginibacter gossypii</name>
    <dbReference type="NCBI Taxonomy" id="551996"/>
    <lineage>
        <taxon>Bacteria</taxon>
        <taxon>Pseudomonadati</taxon>
        <taxon>Bacteroidota</taxon>
        <taxon>Sphingobacteriia</taxon>
        <taxon>Sphingobacteriales</taxon>
        <taxon>Sphingobacteriaceae</taxon>
        <taxon>Mucilaginibacter</taxon>
    </lineage>
</organism>
<accession>A0A1G7SBL4</accession>
<dbReference type="Gene3D" id="3.30.70.100">
    <property type="match status" value="1"/>
</dbReference>
<dbReference type="Proteomes" id="UP000199705">
    <property type="component" value="Unassembled WGS sequence"/>
</dbReference>
<reference evidence="3" key="1">
    <citation type="submission" date="2016-10" db="EMBL/GenBank/DDBJ databases">
        <authorList>
            <person name="Varghese N."/>
            <person name="Submissions S."/>
        </authorList>
    </citation>
    <scope>NUCLEOTIDE SEQUENCE [LARGE SCALE GENOMIC DNA]</scope>
    <source>
        <strain evidence="3">Gh-67</strain>
    </source>
</reference>
<dbReference type="InterPro" id="IPR011008">
    <property type="entry name" value="Dimeric_a/b-barrel"/>
</dbReference>
<dbReference type="InterPro" id="IPR008000">
    <property type="entry name" value="Rham/fucose_mutarotase"/>
</dbReference>
<proteinExistence type="inferred from homology"/>
<evidence type="ECO:0000313" key="3">
    <source>
        <dbReference type="Proteomes" id="UP000199705"/>
    </source>
</evidence>
<protein>
    <recommendedName>
        <fullName evidence="1">L-rhamnose mutarotase</fullName>
        <ecNumber evidence="1">5.1.3.32</ecNumber>
    </recommendedName>
</protein>
<dbReference type="GO" id="GO:0062192">
    <property type="term" value="F:L-rhamnose mutarotase activity"/>
    <property type="evidence" value="ECO:0007669"/>
    <property type="project" value="UniProtKB-UniRule"/>
</dbReference>
<dbReference type="EMBL" id="FNCG01000002">
    <property type="protein sequence ID" value="SDG20426.1"/>
    <property type="molecule type" value="Genomic_DNA"/>
</dbReference>
<dbReference type="GO" id="GO:0019301">
    <property type="term" value="P:rhamnose catabolic process"/>
    <property type="evidence" value="ECO:0007669"/>
    <property type="project" value="UniProtKB-UniRule"/>
</dbReference>
<dbReference type="SUPFAM" id="SSF54909">
    <property type="entry name" value="Dimeric alpha+beta barrel"/>
    <property type="match status" value="1"/>
</dbReference>
<dbReference type="NCBIfam" id="TIGR02625">
    <property type="entry name" value="YiiL_rotase"/>
    <property type="match status" value="1"/>
</dbReference>
<dbReference type="RefSeq" id="WP_090532916.1">
    <property type="nucleotide sequence ID" value="NZ_FNCG01000002.1"/>
</dbReference>
<dbReference type="EC" id="5.1.3.32" evidence="1"/>
<dbReference type="GeneID" id="91137948"/>
<sequence>MARVAFKMKLHEGQTAEYKARHDAIWPELSSLLKDVGISNYSIFLDEDTHWLFGVMDVEDQEALDHLPDSPIMKKWWLYMADIMDTNADHSPVSVPLKEVFFLP</sequence>